<protein>
    <recommendedName>
        <fullName evidence="5">Hcy-binding domain-containing protein</fullName>
    </recommendedName>
</protein>
<evidence type="ECO:0000313" key="7">
    <source>
        <dbReference type="Proteomes" id="UP000663860"/>
    </source>
</evidence>
<gene>
    <name evidence="6" type="ORF">IZO911_LOCUS28834</name>
</gene>
<proteinExistence type="predicted"/>
<dbReference type="PROSITE" id="PS50970">
    <property type="entry name" value="HCY"/>
    <property type="match status" value="1"/>
</dbReference>
<reference evidence="6" key="1">
    <citation type="submission" date="2021-02" db="EMBL/GenBank/DDBJ databases">
        <authorList>
            <person name="Nowell W R."/>
        </authorList>
    </citation>
    <scope>NUCLEOTIDE SEQUENCE</scope>
</reference>
<dbReference type="GO" id="GO:0008168">
    <property type="term" value="F:methyltransferase activity"/>
    <property type="evidence" value="ECO:0007669"/>
    <property type="project" value="UniProtKB-UniRule"/>
</dbReference>
<name>A0A814WS96_9BILA</name>
<dbReference type="PANTHER" id="PTHR11103">
    <property type="entry name" value="SLR1189 PROTEIN"/>
    <property type="match status" value="1"/>
</dbReference>
<comment type="pathway">
    <text evidence="3">Amino-acid biosynthesis; L-methionine biosynthesis via de novo pathway.</text>
</comment>
<feature type="binding site" evidence="4">
    <location>
        <position position="297"/>
    </location>
    <ligand>
        <name>Zn(2+)</name>
        <dbReference type="ChEBI" id="CHEBI:29105"/>
    </ligand>
</feature>
<comment type="cofactor">
    <cofactor evidence="4">
        <name>Zn(2+)</name>
        <dbReference type="ChEBI" id="CHEBI:29105"/>
    </cofactor>
</comment>
<accession>A0A814WS96</accession>
<feature type="binding site" evidence="4">
    <location>
        <position position="227"/>
    </location>
    <ligand>
        <name>Zn(2+)</name>
        <dbReference type="ChEBI" id="CHEBI:29105"/>
    </ligand>
</feature>
<evidence type="ECO:0000259" key="5">
    <source>
        <dbReference type="PROSITE" id="PS50970"/>
    </source>
</evidence>
<keyword evidence="1 4" id="KW-0489">Methyltransferase</keyword>
<dbReference type="InterPro" id="IPR003726">
    <property type="entry name" value="HCY_dom"/>
</dbReference>
<dbReference type="PANTHER" id="PTHR11103:SF18">
    <property type="entry name" value="SLR1189 PROTEIN"/>
    <property type="match status" value="1"/>
</dbReference>
<dbReference type="AlphaFoldDB" id="A0A814WS96"/>
<evidence type="ECO:0000256" key="2">
    <source>
        <dbReference type="ARBA" id="ARBA00022679"/>
    </source>
</evidence>
<dbReference type="Proteomes" id="UP000663860">
    <property type="component" value="Unassembled WGS sequence"/>
</dbReference>
<dbReference type="Gene3D" id="3.20.20.330">
    <property type="entry name" value="Homocysteine-binding-like domain"/>
    <property type="match status" value="1"/>
</dbReference>
<keyword evidence="2 4" id="KW-0808">Transferase</keyword>
<dbReference type="InterPro" id="IPR036589">
    <property type="entry name" value="HCY_dom_sf"/>
</dbReference>
<organism evidence="6 7">
    <name type="scientific">Adineta steineri</name>
    <dbReference type="NCBI Taxonomy" id="433720"/>
    <lineage>
        <taxon>Eukaryota</taxon>
        <taxon>Metazoa</taxon>
        <taxon>Spiralia</taxon>
        <taxon>Gnathifera</taxon>
        <taxon>Rotifera</taxon>
        <taxon>Eurotatoria</taxon>
        <taxon>Bdelloidea</taxon>
        <taxon>Adinetida</taxon>
        <taxon>Adinetidae</taxon>
        <taxon>Adineta</taxon>
    </lineage>
</organism>
<comment type="caution">
    <text evidence="6">The sequence shown here is derived from an EMBL/GenBank/DDBJ whole genome shotgun (WGS) entry which is preliminary data.</text>
</comment>
<evidence type="ECO:0000256" key="3">
    <source>
        <dbReference type="ARBA" id="ARBA00034478"/>
    </source>
</evidence>
<feature type="binding site" evidence="4">
    <location>
        <position position="296"/>
    </location>
    <ligand>
        <name>Zn(2+)</name>
        <dbReference type="ChEBI" id="CHEBI:29105"/>
    </ligand>
</feature>
<dbReference type="EMBL" id="CAJNOE010000415">
    <property type="protein sequence ID" value="CAF1204882.1"/>
    <property type="molecule type" value="Genomic_DNA"/>
</dbReference>
<evidence type="ECO:0000256" key="1">
    <source>
        <dbReference type="ARBA" id="ARBA00022603"/>
    </source>
</evidence>
<evidence type="ECO:0000313" key="6">
    <source>
        <dbReference type="EMBL" id="CAF1204882.1"/>
    </source>
</evidence>
<keyword evidence="4" id="KW-0862">Zinc</keyword>
<dbReference type="GO" id="GO:0046872">
    <property type="term" value="F:metal ion binding"/>
    <property type="evidence" value="ECO:0007669"/>
    <property type="project" value="UniProtKB-KW"/>
</dbReference>
<keyword evidence="4" id="KW-0479">Metal-binding</keyword>
<evidence type="ECO:0000256" key="4">
    <source>
        <dbReference type="PROSITE-ProRule" id="PRU00333"/>
    </source>
</evidence>
<feature type="domain" description="Hcy-binding" evidence="5">
    <location>
        <begin position="4"/>
        <end position="311"/>
    </location>
</feature>
<dbReference type="SUPFAM" id="SSF82282">
    <property type="entry name" value="Homocysteine S-methyltransferase"/>
    <property type="match status" value="1"/>
</dbReference>
<dbReference type="Pfam" id="PF02574">
    <property type="entry name" value="S-methyl_trans"/>
    <property type="match status" value="1"/>
</dbReference>
<dbReference type="GO" id="GO:0032259">
    <property type="term" value="P:methylation"/>
    <property type="evidence" value="ECO:0007669"/>
    <property type="project" value="UniProtKB-KW"/>
</dbReference>
<sequence>MAKYRNELPQLSGDFFITTGGVGTSLIFDEHIELPCFASFTVLKDEAGCQWMVNYLSTFASVAQKYNVGLILETATWRAHPECLRKLAYSEEDAVNVNHKSVELLCGIRDKYETEQCPIVISASVGPRGDGYTPSAIMSPEQAKNYHATQIGVLSQTKTDMIAGLTLNYPEEAIGIAQAAKEVDMPITISFTVEKDGKLPTGQSLKEAIYLVDEATDKAPLYYMVDCAHPSNIVHTFLADEDWVERIHGIKGNASKKSHAELDECTELDSGDPLEFGADNQELLCKMKHLNIFGGCCGTNYRHVEEICKSCIPVFHQLEHNKRRYTV</sequence>